<dbReference type="Gene3D" id="3.30.750.24">
    <property type="entry name" value="STAS domain"/>
    <property type="match status" value="1"/>
</dbReference>
<feature type="domain" description="STAS" evidence="1">
    <location>
        <begin position="1"/>
        <end position="78"/>
    </location>
</feature>
<dbReference type="InterPro" id="IPR002645">
    <property type="entry name" value="STAS_dom"/>
</dbReference>
<organism evidence="2 3">
    <name type="scientific">Blastococcus brunescens</name>
    <dbReference type="NCBI Taxonomy" id="1564165"/>
    <lineage>
        <taxon>Bacteria</taxon>
        <taxon>Bacillati</taxon>
        <taxon>Actinomycetota</taxon>
        <taxon>Actinomycetes</taxon>
        <taxon>Geodermatophilales</taxon>
        <taxon>Geodermatophilaceae</taxon>
        <taxon>Blastococcus</taxon>
    </lineage>
</organism>
<protein>
    <submittedName>
        <fullName evidence="2">STAS domain-containing protein</fullName>
    </submittedName>
</protein>
<proteinExistence type="predicted"/>
<gene>
    <name evidence="2" type="ORF">U6N30_18520</name>
</gene>
<accession>A0ABZ1ATZ8</accession>
<evidence type="ECO:0000313" key="3">
    <source>
        <dbReference type="Proteomes" id="UP001324287"/>
    </source>
</evidence>
<dbReference type="InterPro" id="IPR036513">
    <property type="entry name" value="STAS_dom_sf"/>
</dbReference>
<dbReference type="PROSITE" id="PS50801">
    <property type="entry name" value="STAS"/>
    <property type="match status" value="1"/>
</dbReference>
<sequence>MTELLLAQRAPTRIELDLSATAFMNSGGLAVLVQLQRLAAPRGIEVALVDPPPAVVRPLQLSGLWHRFPIEGAGAAGA</sequence>
<name>A0ABZ1ATZ8_9ACTN</name>
<reference evidence="2 3" key="1">
    <citation type="submission" date="2023-12" db="EMBL/GenBank/DDBJ databases">
        <title>Blastococcus brunescens sp. nov., an actonobacterium isolated from sandstone collected in sahara desert.</title>
        <authorList>
            <person name="Gtari M."/>
            <person name="Ghodhbane F."/>
        </authorList>
    </citation>
    <scope>NUCLEOTIDE SEQUENCE [LARGE SCALE GENOMIC DNA]</scope>
    <source>
        <strain evidence="2 3">BMG 8361</strain>
    </source>
</reference>
<dbReference type="EMBL" id="CP141261">
    <property type="protein sequence ID" value="WRL62053.1"/>
    <property type="molecule type" value="Genomic_DNA"/>
</dbReference>
<dbReference type="Pfam" id="PF13466">
    <property type="entry name" value="STAS_2"/>
    <property type="match status" value="1"/>
</dbReference>
<dbReference type="RefSeq" id="WP_324273408.1">
    <property type="nucleotide sequence ID" value="NZ_CP141261.1"/>
</dbReference>
<dbReference type="Proteomes" id="UP001324287">
    <property type="component" value="Chromosome"/>
</dbReference>
<dbReference type="InterPro" id="IPR058548">
    <property type="entry name" value="MlaB-like_STAS"/>
</dbReference>
<keyword evidence="3" id="KW-1185">Reference proteome</keyword>
<evidence type="ECO:0000259" key="1">
    <source>
        <dbReference type="PROSITE" id="PS50801"/>
    </source>
</evidence>
<dbReference type="CDD" id="cd07043">
    <property type="entry name" value="STAS_anti-anti-sigma_factors"/>
    <property type="match status" value="1"/>
</dbReference>
<evidence type="ECO:0000313" key="2">
    <source>
        <dbReference type="EMBL" id="WRL62053.1"/>
    </source>
</evidence>
<dbReference type="SUPFAM" id="SSF52091">
    <property type="entry name" value="SpoIIaa-like"/>
    <property type="match status" value="1"/>
</dbReference>